<feature type="region of interest" description="Disordered" evidence="1">
    <location>
        <begin position="52"/>
        <end position="87"/>
    </location>
</feature>
<evidence type="ECO:0000313" key="2">
    <source>
        <dbReference type="EMBL" id="QDS92554.1"/>
    </source>
</evidence>
<reference evidence="2 3" key="1">
    <citation type="submission" date="2019-02" db="EMBL/GenBank/DDBJ databases">
        <title>Deep-cultivation of Planctomycetes and their phenomic and genomic characterization uncovers novel biology.</title>
        <authorList>
            <person name="Wiegand S."/>
            <person name="Jogler M."/>
            <person name="Boedeker C."/>
            <person name="Pinto D."/>
            <person name="Vollmers J."/>
            <person name="Rivas-Marin E."/>
            <person name="Kohn T."/>
            <person name="Peeters S.H."/>
            <person name="Heuer A."/>
            <person name="Rast P."/>
            <person name="Oberbeckmann S."/>
            <person name="Bunk B."/>
            <person name="Jeske O."/>
            <person name="Meyerdierks A."/>
            <person name="Storesund J.E."/>
            <person name="Kallscheuer N."/>
            <person name="Luecker S."/>
            <person name="Lage O.M."/>
            <person name="Pohl T."/>
            <person name="Merkel B.J."/>
            <person name="Hornburger P."/>
            <person name="Mueller R.-W."/>
            <person name="Bruemmer F."/>
            <person name="Labrenz M."/>
            <person name="Spormann A.M."/>
            <person name="Op den Camp H."/>
            <person name="Overmann J."/>
            <person name="Amann R."/>
            <person name="Jetten M.S.M."/>
            <person name="Mascher T."/>
            <person name="Medema M.H."/>
            <person name="Devos D.P."/>
            <person name="Kaster A.-K."/>
            <person name="Ovreas L."/>
            <person name="Rohde M."/>
            <person name="Galperin M.Y."/>
            <person name="Jogler C."/>
        </authorList>
    </citation>
    <scope>NUCLEOTIDE SEQUENCE [LARGE SCALE GENOMIC DNA]</scope>
    <source>
        <strain evidence="2 3">FF011L</strain>
    </source>
</reference>
<dbReference type="RefSeq" id="WP_145350792.1">
    <property type="nucleotide sequence ID" value="NZ_CP036262.1"/>
</dbReference>
<dbReference type="OrthoDB" id="284479at2"/>
<organism evidence="2 3">
    <name type="scientific">Roseimaritima multifibrata</name>
    <dbReference type="NCBI Taxonomy" id="1930274"/>
    <lineage>
        <taxon>Bacteria</taxon>
        <taxon>Pseudomonadati</taxon>
        <taxon>Planctomycetota</taxon>
        <taxon>Planctomycetia</taxon>
        <taxon>Pirellulales</taxon>
        <taxon>Pirellulaceae</taxon>
        <taxon>Roseimaritima</taxon>
    </lineage>
</organism>
<dbReference type="GO" id="GO:0003677">
    <property type="term" value="F:DNA binding"/>
    <property type="evidence" value="ECO:0007669"/>
    <property type="project" value="InterPro"/>
</dbReference>
<dbReference type="InterPro" id="IPR017956">
    <property type="entry name" value="AT_hook_DNA-bd_motif"/>
</dbReference>
<accession>A0A517MCD5</accession>
<dbReference type="KEGG" id="rml:FF011L_13010"/>
<protein>
    <submittedName>
        <fullName evidence="2">Uncharacterized protein</fullName>
    </submittedName>
</protein>
<evidence type="ECO:0000313" key="3">
    <source>
        <dbReference type="Proteomes" id="UP000320672"/>
    </source>
</evidence>
<gene>
    <name evidence="2" type="ORF">FF011L_13010</name>
</gene>
<keyword evidence="3" id="KW-1185">Reference proteome</keyword>
<feature type="compositionally biased region" description="Basic residues" evidence="1">
    <location>
        <begin position="59"/>
        <end position="84"/>
    </location>
</feature>
<evidence type="ECO:0000256" key="1">
    <source>
        <dbReference type="SAM" id="MobiDB-lite"/>
    </source>
</evidence>
<dbReference type="AlphaFoldDB" id="A0A517MCD5"/>
<proteinExistence type="predicted"/>
<sequence>MAKKRQGPNKSEAIRTFYENNPNAKPRAVVEALAAEGLEVSAQFVSTIRSKQLATGGKTTKRAGRPKKVATKRVTKRASKRGRPAKSVIPAAGTAQLSLDELLKAKELIEEMGGIERARASLDALDQLSS</sequence>
<name>A0A517MCD5_9BACT</name>
<dbReference type="Pfam" id="PF02178">
    <property type="entry name" value="AT_hook"/>
    <property type="match status" value="2"/>
</dbReference>
<dbReference type="Proteomes" id="UP000320672">
    <property type="component" value="Chromosome"/>
</dbReference>
<dbReference type="EMBL" id="CP036262">
    <property type="protein sequence ID" value="QDS92554.1"/>
    <property type="molecule type" value="Genomic_DNA"/>
</dbReference>